<dbReference type="GO" id="GO:0005521">
    <property type="term" value="F:lamin binding"/>
    <property type="evidence" value="ECO:0007669"/>
    <property type="project" value="TreeGrafter"/>
</dbReference>
<dbReference type="GO" id="GO:0030473">
    <property type="term" value="P:nuclear migration along microtubule"/>
    <property type="evidence" value="ECO:0007669"/>
    <property type="project" value="TreeGrafter"/>
</dbReference>
<feature type="domain" description="Ima1 N-terminal" evidence="8">
    <location>
        <begin position="34"/>
        <end position="150"/>
    </location>
</feature>
<accession>A0A8I6RZ83</accession>
<feature type="transmembrane region" description="Helical" evidence="7">
    <location>
        <begin position="244"/>
        <end position="264"/>
    </location>
</feature>
<dbReference type="PANTHER" id="PTHR28646">
    <property type="entry name" value="TRANSMEMBRANE PROTEIN 201"/>
    <property type="match status" value="1"/>
</dbReference>
<dbReference type="GO" id="GO:0005637">
    <property type="term" value="C:nuclear inner membrane"/>
    <property type="evidence" value="ECO:0007669"/>
    <property type="project" value="UniProtKB-SubCell"/>
</dbReference>
<protein>
    <recommendedName>
        <fullName evidence="8">Ima1 N-terminal domain-containing protein</fullName>
    </recommendedName>
</protein>
<feature type="transmembrane region" description="Helical" evidence="7">
    <location>
        <begin position="296"/>
        <end position="315"/>
    </location>
</feature>
<comment type="subcellular location">
    <subcellularLocation>
        <location evidence="1">Nucleus inner membrane</location>
        <topology evidence="1">Multi-pass membrane protein</topology>
    </subcellularLocation>
</comment>
<comment type="similarity">
    <text evidence="2">Belongs to the TMEM201 family.</text>
</comment>
<sequence length="536" mass="61678">MDPGAITTAVLGFAVVCIFREFLVWLRYTIPKSVQCWFCHHNTQVPYQSSNSWHCPNCDQYNGFKKDGDYNKTIFRQYEEKMNFPVTIKGRCKNDWKTVNELCKMCNYNQELKVKLLAEFVPISERNYNKEIEHYKAQLDNCFKLCNKCDHLLYDIFMKERQDFLVPRKLNANRKANQPGKFALIVNFILSLCLTFSAYMQMYGINGFPWDHYSNLTYRYLIKNAAKTKIVLNNIPKWNVYSSALNQCSVLLISGFAFNVYSAYQTRSNLITLNAVSWAFNMFLNFYSINLNGWNFSLEAVSGIISCLICAHIFFDVKTPKKSKIEPKPKFNGFTSKTYVPATSTPVESPNQSFSHFEEQVLPQLNKSNIENSTKREGSIETRIKGLNIGDGTSKGVRPLYTNGHAFTNPYPDDYIATPYWWEADNSASIFSSTAQHSKAESIKSGKSGNFSSRFVNDMPQHRVKSFTFFPPSLSKTSRSNRDMDTLSSPSDECMSCSGHSVHCRRFSNQSYTPSYFNISPTPTLHCQYRPYSRHM</sequence>
<dbReference type="InterPro" id="IPR040041">
    <property type="entry name" value="TMEM201"/>
</dbReference>
<keyword evidence="4 7" id="KW-1133">Transmembrane helix</keyword>
<dbReference type="RefSeq" id="XP_014252838.1">
    <property type="nucleotide sequence ID" value="XM_014397352.2"/>
</dbReference>
<keyword evidence="5 7" id="KW-0472">Membrane</keyword>
<evidence type="ECO:0000256" key="2">
    <source>
        <dbReference type="ARBA" id="ARBA00007600"/>
    </source>
</evidence>
<proteinExistence type="inferred from homology"/>
<keyword evidence="10" id="KW-1185">Reference proteome</keyword>
<dbReference type="PANTHER" id="PTHR28646:SF1">
    <property type="entry name" value="TRANSMEMBRANE PROTEIN 201"/>
    <property type="match status" value="1"/>
</dbReference>
<evidence type="ECO:0000313" key="10">
    <source>
        <dbReference type="Proteomes" id="UP000494040"/>
    </source>
</evidence>
<dbReference type="Proteomes" id="UP000494040">
    <property type="component" value="Unassembled WGS sequence"/>
</dbReference>
<reference evidence="9" key="1">
    <citation type="submission" date="2022-01" db="UniProtKB">
        <authorList>
            <consortium name="EnsemblMetazoa"/>
        </authorList>
    </citation>
    <scope>IDENTIFICATION</scope>
</reference>
<dbReference type="InterPro" id="IPR018617">
    <property type="entry name" value="Ima1_N"/>
</dbReference>
<organism evidence="9 10">
    <name type="scientific">Cimex lectularius</name>
    <name type="common">Bed bug</name>
    <name type="synonym">Acanthia lectularia</name>
    <dbReference type="NCBI Taxonomy" id="79782"/>
    <lineage>
        <taxon>Eukaryota</taxon>
        <taxon>Metazoa</taxon>
        <taxon>Ecdysozoa</taxon>
        <taxon>Arthropoda</taxon>
        <taxon>Hexapoda</taxon>
        <taxon>Insecta</taxon>
        <taxon>Pterygota</taxon>
        <taxon>Neoptera</taxon>
        <taxon>Paraneoptera</taxon>
        <taxon>Hemiptera</taxon>
        <taxon>Heteroptera</taxon>
        <taxon>Panheteroptera</taxon>
        <taxon>Cimicomorpha</taxon>
        <taxon>Cimicidae</taxon>
        <taxon>Cimex</taxon>
    </lineage>
</organism>
<feature type="transmembrane region" description="Helical" evidence="7">
    <location>
        <begin position="6"/>
        <end position="26"/>
    </location>
</feature>
<evidence type="ECO:0000256" key="1">
    <source>
        <dbReference type="ARBA" id="ARBA00004473"/>
    </source>
</evidence>
<feature type="transmembrane region" description="Helical" evidence="7">
    <location>
        <begin position="182"/>
        <end position="200"/>
    </location>
</feature>
<name>A0A8I6RZ83_CIMLE</name>
<dbReference type="EnsemblMetazoa" id="XM_014397352.2">
    <property type="protein sequence ID" value="XP_014252838.1"/>
    <property type="gene ID" value="LOC106668511"/>
</dbReference>
<keyword evidence="6" id="KW-0539">Nucleus</keyword>
<dbReference type="AlphaFoldDB" id="A0A8I6RZ83"/>
<dbReference type="Pfam" id="PF09779">
    <property type="entry name" value="Ima1_N"/>
    <property type="match status" value="1"/>
</dbReference>
<evidence type="ECO:0000256" key="4">
    <source>
        <dbReference type="ARBA" id="ARBA00022989"/>
    </source>
</evidence>
<dbReference type="KEGG" id="clec:106668511"/>
<dbReference type="OrthoDB" id="5966927at2759"/>
<dbReference type="GeneID" id="106668511"/>
<evidence type="ECO:0000259" key="8">
    <source>
        <dbReference type="Pfam" id="PF09779"/>
    </source>
</evidence>
<feature type="transmembrane region" description="Helical" evidence="7">
    <location>
        <begin position="271"/>
        <end position="290"/>
    </location>
</feature>
<evidence type="ECO:0000313" key="9">
    <source>
        <dbReference type="EnsemblMetazoa" id="XP_014252838.1"/>
    </source>
</evidence>
<evidence type="ECO:0000256" key="3">
    <source>
        <dbReference type="ARBA" id="ARBA00022692"/>
    </source>
</evidence>
<evidence type="ECO:0000256" key="6">
    <source>
        <dbReference type="ARBA" id="ARBA00023242"/>
    </source>
</evidence>
<keyword evidence="3 7" id="KW-0812">Transmembrane</keyword>
<evidence type="ECO:0000256" key="7">
    <source>
        <dbReference type="SAM" id="Phobius"/>
    </source>
</evidence>
<dbReference type="GO" id="GO:0051015">
    <property type="term" value="F:actin filament binding"/>
    <property type="evidence" value="ECO:0007669"/>
    <property type="project" value="TreeGrafter"/>
</dbReference>
<evidence type="ECO:0000256" key="5">
    <source>
        <dbReference type="ARBA" id="ARBA00023136"/>
    </source>
</evidence>